<feature type="transmembrane region" description="Helical" evidence="2">
    <location>
        <begin position="115"/>
        <end position="137"/>
    </location>
</feature>
<sequence>MPSPLSQPVLGAAPTGQQPTLVSAFTSAPVAHAAEADNYLASTAGQDTSMPPTPPAAAYILHDYSDATVAPDPADLNDRGDIVKAKVRGSTDDDHALAPEPTGIRKLLRTRRRKVAACCVVFVLLLLIFLAIAYWVILPKIVRNKFAASEIIMYPDSVDVDLYASSPQLHVKMDSSLYVVGTDMEIKFDPETWIVKTGDGVNLIDELPMPAKITYPDKRYDMKMDSNVKLGNLDQVGRLLRELSSSEGISNDIGNIEIHTKMGVTVFGMHLYGPDSIAAVKKYDLRGLSFAKIFDNMVDPKKTLPGYLGQPASKDPTLEKYPRPKPRETGPIVVKSIGMTTTDKGFTVTADIDYDSALPFQVSLPGLSTEIHLYDTPVLRIGVRDLDLKRGAANMKPSLDIELLSTDYAKIGQLLKDAIFEYLDKGSFPVAIKGPLQLQARESKDSSKVVTADWMAQMTKPLAVSIPPALFAKLAGDAASDNSTFNISAGGLDVKVGLTMDAEKITVPINVTLPKSLKLPPLKLDYDLGVGIYTDNTKFLGITLTNVDLAAPASDAVGNKLTATLVLTPENKDMAPAKAVAKLVEDVLYSSSVAQIVVKDIAVIPHKGVDDCKWCKELFSKLDVPVPIQPIPLKDTLKKLVSAPASNTTSSASGIKLEKLDIKQEMDSPALTITADLNVGSSLSMISQAVIPFAKIDLQIDDSTLISVSLPKGVTINGDSAKLQVVVKATFGTDGDIQSKVATLVSRFLGTADGASKLAITGIQIGVPDKPFRTFELINVHVTTDDVKELMAAMPASSGSGLNLPAGLLKPTYVDVAMTDKNTIMAAAGITYTNPFPVSVSIGSLSLSALLNDQMLVGLTLPPIAIEASGTHSMELKEIKLALGTSDALPQIIADIVTKVLAKQSLSGFSVGVTGITLGATKPDASITTFAKVKVTQDLGKLMETLSKSSGSSSLIDTSAILPSPLTLPTPKLANASIATKAGATLAIGAALDLTNPTGIAIKIPYIQLSVGIDGTELVGITISGLDLKRGAGRLSLDIGLHFNNDDGLQTRVAKAVGQVLAGQNVEGNLTVGGIYLGVAPKETTALLSKVVITVPLSTIAGLVGNLGAGNNPNAPSPLSGLLSGTDLKPSFKNIRVATLDGSRVQVGVSASFNFPLPVSIDIGYLALQLRVSGAPLVGVSVSGLKVNGGAQNTLDVNIMLDFFSGMDTQVAVRKLVQEVLYAKQWTSTVGVSSLVLGVDEKDTIRTFSKVTIDLPLTTFLSPGSIALPSLGGGSSSSSLLSMLKDLRVEVMTGKRINIKTTLGVSLPLSLDIGFVSFNLAFDRMTLAKVSINGIKTASDKPDISLDVDLFIQDPPELQADLARFAKDVMTKKADLNYFVGIGALRFGKDPAKPIETFALVQIDLPLSALGITGASLGGMMSSGGSSLPIKFGGVKDIKVATQPGDRVSVDLVANLELPFKVTLIIPYISLRLKIDDLQILTVESGIKLAPDTKDLAVSVSLAFDDNDATQTKVAQLVDQVLNGKAAQVASQLIVTGIEIGANRDDKIMLLSQIQIALPLKDLLASAGGLSLGGLTTTTNGTAAIVPKLIKVEAKSGAIVEIGLQADLGFSFPIDVDIGYIQAAIGLNGNAMVVLSVNGIRINPKSKDLSITVVAKFQDSDQLATDLSATIGAVLRTFAGEKNVDIPGKLTVGGLLFGVSDKDNIALLSKTTLGMDVKDLLAKLPTSGTSSLPIKFNGLSNITLATLPGDVIHAGLVANVGLPLKLDVSIPYIGVGVALDRTALAKIAVGGLRIKPDSNDIALSIDIQFIDNDATQTKVAEVVKAILFSKDPVTTMAVVTGFEFGVSPQDRVTTFSKVVAGAKVADIVTMVKGQLGGSSSSSGSSLIAGISDVDIAVQAGSKMSLSLALALNQSIPADINIGFVGATLGLNGNDMVSFAVDGIKATPATKKLAIKVSAEFFASQALGNDLRTLVLAVLQKKEVTGFLSVSRIVFGAKPDDNIALFSRAMIAVPIKDLAMATAGGSASSLPMPKIKGFKDLKVIARPGDVIDSSFKLGLELPFNVSLSAPFIGLGLAVDKTPIVKVGVQGVVISPTQQDLSLGVRIQVVDTPEAQALVAALVKSVLFDKNPVTNILMIAGIQIGMSPTDVIKTFEAVVIPIPLQDLLKDLPASLPGAGGNSTLSLPPISAKNVSLDVQAGGLIDVKLVAVLTNLTFPAEIDIGYTSLTFGLNQNRLVTVAIDGLKVAPTTKELGLHLTLQFHDSDAVAADIAALFTAVFNKREVTGFATLSGIVFGASRDDNIALLSKAVVAIPLSTFSKQLAAIPDAIGGIMAGVGKNPLPVKLKSVNFKALPGAIFDVATQLDLAIQIPLSVNMGFFNLDIQLGPLKALSLQVSGVKVTPDTKELSLALRVQIYDTPQLADVLAKVTGDIAGGNLNQVIVLTGVKLGLNADDNIKALSKVALPFNLEPLLKSAMGQLPAAGGNSTSSGGILDAIKPQVTEVKLVTLPQRIISLTAKASFSNPLPFNADLGFLAVGVGVDGERIADVRVRGFTMAPGNNGINLDLSIQLSQGNADVVGGAVMDLLRGDFKDHRVSVLGLELGASESDHVRALSKSRIDVPFKALTTPEAIAKLRESLPAMLAGASGNLPVQFSDIKLNAQSPGKFIVTFAGAFTNSTSVTADVGFLQLAVAIGPKPDAMPSPPLVAIQLRGVKVEKNQLSGMIVLVPFDTDGNQAIVAGLVQAIMAGAKEVPDFTAFAGGFVVGSDDKDKSEILSKTALAVPVRAILKPSSGGSSSGSGLALPQFNVTNVAVEFVDKYTVRAGARIAVTNQTPLSAAIGFVSADAAVNGLLFANIATEKPVVIAKGNNAMDVSVLVAFNKDAALEDAIANLVKAVLAGQLKGIELGVTHLLLGADRASATKLFSQVNIKQTIALSSNNTGDGKSGGSSSSLPSPKIGGVKGSLNPAGIHAVVDLELPFTFTLKGLKSLNVGLRAKGNPLINVAVQGLALDNSNKLSPVIDANIASVQVAAGTMQYVYESIKAGKSFEGLSVNGVALVLNDGSTFSLLSKIAADLPASKMDDFKFLGKIYNALKGEIDTKTLLEFSIPVEIAVGSLDFDVHTERGKVGEVRRRNLIINSNDGGFVVRIRSTLGLDIIELGRVLLNFEKEEKFLKSFNVKDPSGQDVAWATTVFNAVNVRLIPKWGKFDSPADI</sequence>
<keyword evidence="2" id="KW-0472">Membrane</keyword>
<accession>A0A0L0T1S3</accession>
<feature type="region of interest" description="Disordered" evidence="1">
    <location>
        <begin position="305"/>
        <end position="331"/>
    </location>
</feature>
<feature type="compositionally biased region" description="Basic and acidic residues" evidence="1">
    <location>
        <begin position="316"/>
        <end position="328"/>
    </location>
</feature>
<dbReference type="PANTHER" id="PTHR35895:SF1">
    <property type="entry name" value="LIPID-BINDING SERUM GLYCOPROTEIN C-TERMINAL DOMAIN-CONTAINING PROTEIN"/>
    <property type="match status" value="1"/>
</dbReference>
<dbReference type="InterPro" id="IPR046368">
    <property type="entry name" value="Tag1"/>
</dbReference>
<evidence type="ECO:0000256" key="2">
    <source>
        <dbReference type="SAM" id="Phobius"/>
    </source>
</evidence>
<gene>
    <name evidence="3" type="ORF">AMAG_12745</name>
</gene>
<keyword evidence="2" id="KW-0812">Transmembrane</keyword>
<organism evidence="3 4">
    <name type="scientific">Allomyces macrogynus (strain ATCC 38327)</name>
    <name type="common">Allomyces javanicus var. macrogynus</name>
    <dbReference type="NCBI Taxonomy" id="578462"/>
    <lineage>
        <taxon>Eukaryota</taxon>
        <taxon>Fungi</taxon>
        <taxon>Fungi incertae sedis</taxon>
        <taxon>Blastocladiomycota</taxon>
        <taxon>Blastocladiomycetes</taxon>
        <taxon>Blastocladiales</taxon>
        <taxon>Blastocladiaceae</taxon>
        <taxon>Allomyces</taxon>
    </lineage>
</organism>
<reference evidence="4" key="2">
    <citation type="submission" date="2009-11" db="EMBL/GenBank/DDBJ databases">
        <title>The Genome Sequence of Allomyces macrogynus strain ATCC 38327.</title>
        <authorList>
            <consortium name="The Broad Institute Genome Sequencing Platform"/>
            <person name="Russ C."/>
            <person name="Cuomo C."/>
            <person name="Shea T."/>
            <person name="Young S.K."/>
            <person name="Zeng Q."/>
            <person name="Koehrsen M."/>
            <person name="Haas B."/>
            <person name="Borodovsky M."/>
            <person name="Guigo R."/>
            <person name="Alvarado L."/>
            <person name="Berlin A."/>
            <person name="Borenstein D."/>
            <person name="Chen Z."/>
            <person name="Engels R."/>
            <person name="Freedman E."/>
            <person name="Gellesch M."/>
            <person name="Goldberg J."/>
            <person name="Griggs A."/>
            <person name="Gujja S."/>
            <person name="Heiman D."/>
            <person name="Hepburn T."/>
            <person name="Howarth C."/>
            <person name="Jen D."/>
            <person name="Larson L."/>
            <person name="Lewis B."/>
            <person name="Mehta T."/>
            <person name="Park D."/>
            <person name="Pearson M."/>
            <person name="Roberts A."/>
            <person name="Saif S."/>
            <person name="Shenoy N."/>
            <person name="Sisk P."/>
            <person name="Stolte C."/>
            <person name="Sykes S."/>
            <person name="Walk T."/>
            <person name="White J."/>
            <person name="Yandava C."/>
            <person name="Burger G."/>
            <person name="Gray M.W."/>
            <person name="Holland P.W.H."/>
            <person name="King N."/>
            <person name="Lang F.B.F."/>
            <person name="Roger A.J."/>
            <person name="Ruiz-Trillo I."/>
            <person name="Lander E."/>
            <person name="Nusbaum C."/>
        </authorList>
    </citation>
    <scope>NUCLEOTIDE SEQUENCE [LARGE SCALE GENOMIC DNA]</scope>
    <source>
        <strain evidence="4">ATCC 38327</strain>
    </source>
</reference>
<evidence type="ECO:0000256" key="1">
    <source>
        <dbReference type="SAM" id="MobiDB-lite"/>
    </source>
</evidence>
<dbReference type="Proteomes" id="UP000054350">
    <property type="component" value="Unassembled WGS sequence"/>
</dbReference>
<evidence type="ECO:0000313" key="3">
    <source>
        <dbReference type="EMBL" id="KNE68575.1"/>
    </source>
</evidence>
<reference evidence="3 4" key="1">
    <citation type="submission" date="2009-11" db="EMBL/GenBank/DDBJ databases">
        <title>Annotation of Allomyces macrogynus ATCC 38327.</title>
        <authorList>
            <consortium name="The Broad Institute Genome Sequencing Platform"/>
            <person name="Russ C."/>
            <person name="Cuomo C."/>
            <person name="Burger G."/>
            <person name="Gray M.W."/>
            <person name="Holland P.W.H."/>
            <person name="King N."/>
            <person name="Lang F.B.F."/>
            <person name="Roger A.J."/>
            <person name="Ruiz-Trillo I."/>
            <person name="Young S.K."/>
            <person name="Zeng Q."/>
            <person name="Gargeya S."/>
            <person name="Fitzgerald M."/>
            <person name="Haas B."/>
            <person name="Abouelleil A."/>
            <person name="Alvarado L."/>
            <person name="Arachchi H.M."/>
            <person name="Berlin A."/>
            <person name="Chapman S.B."/>
            <person name="Gearin G."/>
            <person name="Goldberg J."/>
            <person name="Griggs A."/>
            <person name="Gujja S."/>
            <person name="Hansen M."/>
            <person name="Heiman D."/>
            <person name="Howarth C."/>
            <person name="Larimer J."/>
            <person name="Lui A."/>
            <person name="MacDonald P.J.P."/>
            <person name="McCowen C."/>
            <person name="Montmayeur A."/>
            <person name="Murphy C."/>
            <person name="Neiman D."/>
            <person name="Pearson M."/>
            <person name="Priest M."/>
            <person name="Roberts A."/>
            <person name="Saif S."/>
            <person name="Shea T."/>
            <person name="Sisk P."/>
            <person name="Stolte C."/>
            <person name="Sykes S."/>
            <person name="Wortman J."/>
            <person name="Nusbaum C."/>
            <person name="Birren B."/>
        </authorList>
    </citation>
    <scope>NUCLEOTIDE SEQUENCE [LARGE SCALE GENOMIC DNA]</scope>
    <source>
        <strain evidence="3 4">ATCC 38327</strain>
    </source>
</reference>
<dbReference type="OrthoDB" id="5540378at2759"/>
<dbReference type="GO" id="GO:0000329">
    <property type="term" value="C:fungal-type vacuole membrane"/>
    <property type="evidence" value="ECO:0007669"/>
    <property type="project" value="InterPro"/>
</dbReference>
<evidence type="ECO:0000313" key="4">
    <source>
        <dbReference type="Proteomes" id="UP000054350"/>
    </source>
</evidence>
<dbReference type="STRING" id="578462.A0A0L0T1S3"/>
<dbReference type="VEuPathDB" id="FungiDB:AMAG_12745"/>
<protein>
    <submittedName>
        <fullName evidence="3">Uncharacterized protein</fullName>
    </submittedName>
</protein>
<dbReference type="eggNOG" id="ENOG502QSCY">
    <property type="taxonomic scope" value="Eukaryota"/>
</dbReference>
<dbReference type="PANTHER" id="PTHR35895">
    <property type="entry name" value="CHROMOSOME 16, WHOLE GENOME SHOTGUN SEQUENCE"/>
    <property type="match status" value="1"/>
</dbReference>
<name>A0A0L0T1S3_ALLM3</name>
<dbReference type="EMBL" id="GG745357">
    <property type="protein sequence ID" value="KNE68575.1"/>
    <property type="molecule type" value="Genomic_DNA"/>
</dbReference>
<dbReference type="OMA" id="FELINVH"/>
<proteinExistence type="predicted"/>
<keyword evidence="4" id="KW-1185">Reference proteome</keyword>
<keyword evidence="2" id="KW-1133">Transmembrane helix</keyword>